<dbReference type="GO" id="GO:0000209">
    <property type="term" value="P:protein polyubiquitination"/>
    <property type="evidence" value="ECO:0007669"/>
    <property type="project" value="InterPro"/>
</dbReference>
<keyword evidence="2 5" id="KW-0479">Metal-binding</keyword>
<feature type="region of interest" description="Disordered" evidence="6">
    <location>
        <begin position="102"/>
        <end position="127"/>
    </location>
</feature>
<proteinExistence type="predicted"/>
<dbReference type="SUPFAM" id="SSF57850">
    <property type="entry name" value="RING/U-box"/>
    <property type="match status" value="1"/>
</dbReference>
<dbReference type="GO" id="GO:0008270">
    <property type="term" value="F:zinc ion binding"/>
    <property type="evidence" value="ECO:0007669"/>
    <property type="project" value="UniProtKB-KW"/>
</dbReference>
<feature type="domain" description="C3H1-type" evidence="8">
    <location>
        <begin position="34"/>
        <end position="61"/>
    </location>
</feature>
<evidence type="ECO:0000259" key="8">
    <source>
        <dbReference type="PROSITE" id="PS50103"/>
    </source>
</evidence>
<dbReference type="GO" id="GO:0061630">
    <property type="term" value="F:ubiquitin protein ligase activity"/>
    <property type="evidence" value="ECO:0007669"/>
    <property type="project" value="InterPro"/>
</dbReference>
<evidence type="ECO:0000256" key="3">
    <source>
        <dbReference type="ARBA" id="ARBA00022771"/>
    </source>
</evidence>
<evidence type="ECO:0000256" key="4">
    <source>
        <dbReference type="ARBA" id="ARBA00022833"/>
    </source>
</evidence>
<dbReference type="Pfam" id="PF00642">
    <property type="entry name" value="zf-CCCH"/>
    <property type="match status" value="1"/>
</dbReference>
<feature type="domain" description="C3H1-type" evidence="8">
    <location>
        <begin position="3"/>
        <end position="30"/>
    </location>
</feature>
<dbReference type="InterPro" id="IPR000571">
    <property type="entry name" value="Znf_CCCH"/>
</dbReference>
<sequence>MSFDGKKICTFYLQNQCTKGASCRFEHTITSSKPRRPAACKFFRENKCTLGTNCRFDHSLHSRGNSYSDEAASFPHSNPSLLSSSLQATAVAPVVPVAKLTSTDQRTATHSEASHPSQPKSDPGRIVKGEINGLTFQVEIVDPASIFGLTSRRRDIDEETDFSYVEPEPMVAAMAGSNSPHSSDDGTGCAAVLGYQSQLDELEAHVKALQSTATTLSTSQPPPPHYEQFGNSSEYSEYSDVQPAHPPKACRFYQQGLCRYGSACIYSHSQPLDAVEARLMQAELLESQAIECNLCMDLVLRQGERFGILSGCVHAFCLKCVRNKDNKTPIRACPVCQAEIAFVVPCNRHVQDESRRARLFVDYKVYSIYTKNTLTFFGIGKRRSNSVSLVCRRPVRSSPTHPLEFPRDTNLGLWRMDCRGTCPFGVTCFYEHRLADGTLAPPTAPLLRQTSRPHLK</sequence>
<dbReference type="SMART" id="SM00184">
    <property type="entry name" value="RING"/>
    <property type="match status" value="1"/>
</dbReference>
<dbReference type="Gene3D" id="2.30.30.1190">
    <property type="match status" value="1"/>
</dbReference>
<accession>W4H3K1</accession>
<protein>
    <recommendedName>
        <fullName evidence="10">RING-type E3 ubiquitin transferase</fullName>
    </recommendedName>
</protein>
<dbReference type="SMART" id="SM00356">
    <property type="entry name" value="ZnF_C3H1"/>
    <property type="match status" value="4"/>
</dbReference>
<dbReference type="PROSITE" id="PS50089">
    <property type="entry name" value="ZF_RING_2"/>
    <property type="match status" value="1"/>
</dbReference>
<evidence type="ECO:0000256" key="5">
    <source>
        <dbReference type="PROSITE-ProRule" id="PRU00723"/>
    </source>
</evidence>
<dbReference type="EMBL" id="KI913116">
    <property type="protein sequence ID" value="ETV86482.1"/>
    <property type="molecule type" value="Genomic_DNA"/>
</dbReference>
<keyword evidence="3 5" id="KW-0863">Zinc-finger</keyword>
<dbReference type="InterPro" id="IPR017907">
    <property type="entry name" value="Znf_RING_CS"/>
</dbReference>
<evidence type="ECO:0000256" key="6">
    <source>
        <dbReference type="SAM" id="MobiDB-lite"/>
    </source>
</evidence>
<reference evidence="9" key="1">
    <citation type="submission" date="2013-12" db="EMBL/GenBank/DDBJ databases">
        <title>The Genome Sequence of Aphanomyces astaci APO3.</title>
        <authorList>
            <consortium name="The Broad Institute Genomics Platform"/>
            <person name="Russ C."/>
            <person name="Tyler B."/>
            <person name="van West P."/>
            <person name="Dieguez-Uribeondo J."/>
            <person name="Young S.K."/>
            <person name="Zeng Q."/>
            <person name="Gargeya S."/>
            <person name="Fitzgerald M."/>
            <person name="Abouelleil A."/>
            <person name="Alvarado L."/>
            <person name="Chapman S.B."/>
            <person name="Gainer-Dewar J."/>
            <person name="Goldberg J."/>
            <person name="Griggs A."/>
            <person name="Gujja S."/>
            <person name="Hansen M."/>
            <person name="Howarth C."/>
            <person name="Imamovic A."/>
            <person name="Ireland A."/>
            <person name="Larimer J."/>
            <person name="McCowan C."/>
            <person name="Murphy C."/>
            <person name="Pearson M."/>
            <person name="Poon T.W."/>
            <person name="Priest M."/>
            <person name="Roberts A."/>
            <person name="Saif S."/>
            <person name="Shea T."/>
            <person name="Sykes S."/>
            <person name="Wortman J."/>
            <person name="Nusbaum C."/>
            <person name="Birren B."/>
        </authorList>
    </citation>
    <scope>NUCLEOTIDE SEQUENCE [LARGE SCALE GENOMIC DNA]</scope>
    <source>
        <strain evidence="9">APO3</strain>
    </source>
</reference>
<dbReference type="InterPro" id="IPR001841">
    <property type="entry name" value="Znf_RING"/>
</dbReference>
<feature type="zinc finger region" description="C3H1-type" evidence="5">
    <location>
        <begin position="3"/>
        <end position="30"/>
    </location>
</feature>
<evidence type="ECO:0000259" key="7">
    <source>
        <dbReference type="PROSITE" id="PS50089"/>
    </source>
</evidence>
<evidence type="ECO:0008006" key="10">
    <source>
        <dbReference type="Google" id="ProtNLM"/>
    </source>
</evidence>
<dbReference type="PROSITE" id="PS50103">
    <property type="entry name" value="ZF_C3H1"/>
    <property type="match status" value="3"/>
</dbReference>
<dbReference type="InterPro" id="IPR036855">
    <property type="entry name" value="Znf_CCCH_sf"/>
</dbReference>
<dbReference type="SUPFAM" id="SSF90229">
    <property type="entry name" value="CCCH zinc finger"/>
    <property type="match status" value="3"/>
</dbReference>
<dbReference type="GeneID" id="20803663"/>
<dbReference type="InterPro" id="IPR045072">
    <property type="entry name" value="MKRN-like"/>
</dbReference>
<keyword evidence="4 5" id="KW-0862">Zinc</keyword>
<dbReference type="PANTHER" id="PTHR11224">
    <property type="entry name" value="MAKORIN-RELATED"/>
    <property type="match status" value="1"/>
</dbReference>
<name>W4H3K1_APHAT</name>
<feature type="zinc finger region" description="C3H1-type" evidence="5">
    <location>
        <begin position="244"/>
        <end position="271"/>
    </location>
</feature>
<evidence type="ECO:0000256" key="1">
    <source>
        <dbReference type="ARBA" id="ARBA00022679"/>
    </source>
</evidence>
<keyword evidence="1" id="KW-0808">Transferase</keyword>
<evidence type="ECO:0000313" key="9">
    <source>
        <dbReference type="EMBL" id="ETV86482.1"/>
    </source>
</evidence>
<feature type="domain" description="RING-type" evidence="7">
    <location>
        <begin position="292"/>
        <end position="337"/>
    </location>
</feature>
<organism evidence="9">
    <name type="scientific">Aphanomyces astaci</name>
    <name type="common">Crayfish plague agent</name>
    <dbReference type="NCBI Taxonomy" id="112090"/>
    <lineage>
        <taxon>Eukaryota</taxon>
        <taxon>Sar</taxon>
        <taxon>Stramenopiles</taxon>
        <taxon>Oomycota</taxon>
        <taxon>Saprolegniomycetes</taxon>
        <taxon>Saprolegniales</taxon>
        <taxon>Verrucalvaceae</taxon>
        <taxon>Aphanomyces</taxon>
    </lineage>
</organism>
<dbReference type="Pfam" id="PF14608">
    <property type="entry name" value="zf-CCCH_2"/>
    <property type="match status" value="2"/>
</dbReference>
<dbReference type="VEuPathDB" id="FungiDB:H257_01667"/>
<dbReference type="OrthoDB" id="250836at2759"/>
<dbReference type="InterPro" id="IPR013083">
    <property type="entry name" value="Znf_RING/FYVE/PHD"/>
</dbReference>
<dbReference type="PROSITE" id="PS00518">
    <property type="entry name" value="ZF_RING_1"/>
    <property type="match status" value="1"/>
</dbReference>
<dbReference type="STRING" id="112090.W4H3K1"/>
<evidence type="ECO:0000256" key="2">
    <source>
        <dbReference type="ARBA" id="ARBA00022723"/>
    </source>
</evidence>
<feature type="zinc finger region" description="C3H1-type" evidence="5">
    <location>
        <begin position="34"/>
        <end position="61"/>
    </location>
</feature>
<feature type="domain" description="C3H1-type" evidence="8">
    <location>
        <begin position="244"/>
        <end position="271"/>
    </location>
</feature>
<dbReference type="PANTHER" id="PTHR11224:SF10">
    <property type="entry name" value="IP09428P-RELATED"/>
    <property type="match status" value="1"/>
</dbReference>
<dbReference type="Gene3D" id="4.10.1000.10">
    <property type="entry name" value="Zinc finger, CCCH-type"/>
    <property type="match status" value="1"/>
</dbReference>
<gene>
    <name evidence="9" type="ORF">H257_01667</name>
</gene>
<dbReference type="AlphaFoldDB" id="W4H3K1"/>
<dbReference type="Gene3D" id="3.30.40.10">
    <property type="entry name" value="Zinc/RING finger domain, C3HC4 (zinc finger)"/>
    <property type="match status" value="1"/>
</dbReference>
<dbReference type="RefSeq" id="XP_009823281.1">
    <property type="nucleotide sequence ID" value="XM_009824979.1"/>
</dbReference>